<evidence type="ECO:0000313" key="4">
    <source>
        <dbReference type="Proteomes" id="UP000054279"/>
    </source>
</evidence>
<proteinExistence type="predicted"/>
<keyword evidence="2" id="KW-0472">Membrane</keyword>
<evidence type="ECO:0000256" key="2">
    <source>
        <dbReference type="SAM" id="Phobius"/>
    </source>
</evidence>
<sequence>MDSENFSLHSLHEDLGGPTLHATSRDPSSQLHNSVNSNDQSSASSSPSAQRYPAYTLPLRNYTRRIIEQPERARRSTIAQWIFLRVEAAQQRQVANIYPQDNTVRHLFRIHETQQNQLYYDSSVHTSLGSILAILDDTSGGRISYHGSAITGHDHFIDNDLPEQHPFLVIFVLPSSNALASGALNGLETTTFSRSVGTVFIIGSELNDDWSERLSSRAIYTQSDPNDFAPTMEDAESGSRSDLSHQFLGRYQNHLALRYRREITLGIVAVGIILGSAGPFMSIFPQSMPIRVIAGSLAFAANIVMVLKIIFDYYYPT</sequence>
<dbReference type="HOGENOM" id="CLU_877635_0_0_1"/>
<accession>A0A0C9W3S6</accession>
<feature type="compositionally biased region" description="Low complexity" evidence="1">
    <location>
        <begin position="33"/>
        <end position="48"/>
    </location>
</feature>
<evidence type="ECO:0000256" key="1">
    <source>
        <dbReference type="SAM" id="MobiDB-lite"/>
    </source>
</evidence>
<dbReference type="Proteomes" id="UP000054279">
    <property type="component" value="Unassembled WGS sequence"/>
</dbReference>
<organism evidence="3 4">
    <name type="scientific">Sphaerobolus stellatus (strain SS14)</name>
    <dbReference type="NCBI Taxonomy" id="990650"/>
    <lineage>
        <taxon>Eukaryota</taxon>
        <taxon>Fungi</taxon>
        <taxon>Dikarya</taxon>
        <taxon>Basidiomycota</taxon>
        <taxon>Agaricomycotina</taxon>
        <taxon>Agaricomycetes</taxon>
        <taxon>Phallomycetidae</taxon>
        <taxon>Geastrales</taxon>
        <taxon>Sphaerobolaceae</taxon>
        <taxon>Sphaerobolus</taxon>
    </lineage>
</organism>
<feature type="region of interest" description="Disordered" evidence="1">
    <location>
        <begin position="1"/>
        <end position="54"/>
    </location>
</feature>
<name>A0A0C9W3S6_SPHS4</name>
<dbReference type="AlphaFoldDB" id="A0A0C9W3S6"/>
<feature type="transmembrane region" description="Helical" evidence="2">
    <location>
        <begin position="290"/>
        <end position="311"/>
    </location>
</feature>
<reference evidence="3 4" key="1">
    <citation type="submission" date="2014-06" db="EMBL/GenBank/DDBJ databases">
        <title>Evolutionary Origins and Diversification of the Mycorrhizal Mutualists.</title>
        <authorList>
            <consortium name="DOE Joint Genome Institute"/>
            <consortium name="Mycorrhizal Genomics Consortium"/>
            <person name="Kohler A."/>
            <person name="Kuo A."/>
            <person name="Nagy L.G."/>
            <person name="Floudas D."/>
            <person name="Copeland A."/>
            <person name="Barry K.W."/>
            <person name="Cichocki N."/>
            <person name="Veneault-Fourrey C."/>
            <person name="LaButti K."/>
            <person name="Lindquist E.A."/>
            <person name="Lipzen A."/>
            <person name="Lundell T."/>
            <person name="Morin E."/>
            <person name="Murat C."/>
            <person name="Riley R."/>
            <person name="Ohm R."/>
            <person name="Sun H."/>
            <person name="Tunlid A."/>
            <person name="Henrissat B."/>
            <person name="Grigoriev I.V."/>
            <person name="Hibbett D.S."/>
            <person name="Martin F."/>
        </authorList>
    </citation>
    <scope>NUCLEOTIDE SEQUENCE [LARGE SCALE GENOMIC DNA]</scope>
    <source>
        <strain evidence="3 4">SS14</strain>
    </source>
</reference>
<gene>
    <name evidence="3" type="ORF">M422DRAFT_66648</name>
</gene>
<protein>
    <submittedName>
        <fullName evidence="3">Unplaced genomic scaffold SPHSTscaffold_30, whole genome shotgun sequence</fullName>
    </submittedName>
</protein>
<keyword evidence="2" id="KW-0812">Transmembrane</keyword>
<keyword evidence="2" id="KW-1133">Transmembrane helix</keyword>
<feature type="compositionally biased region" description="Polar residues" evidence="1">
    <location>
        <begin position="21"/>
        <end position="32"/>
    </location>
</feature>
<dbReference type="EMBL" id="KN837105">
    <property type="protein sequence ID" value="KIJ46757.1"/>
    <property type="molecule type" value="Genomic_DNA"/>
</dbReference>
<feature type="transmembrane region" description="Helical" evidence="2">
    <location>
        <begin position="263"/>
        <end position="284"/>
    </location>
</feature>
<evidence type="ECO:0000313" key="3">
    <source>
        <dbReference type="EMBL" id="KIJ46757.1"/>
    </source>
</evidence>
<keyword evidence="4" id="KW-1185">Reference proteome</keyword>